<organism evidence="4 5">
    <name type="scientific">Methylorubrum populi</name>
    <dbReference type="NCBI Taxonomy" id="223967"/>
    <lineage>
        <taxon>Bacteria</taxon>
        <taxon>Pseudomonadati</taxon>
        <taxon>Pseudomonadota</taxon>
        <taxon>Alphaproteobacteria</taxon>
        <taxon>Hyphomicrobiales</taxon>
        <taxon>Methylobacteriaceae</taxon>
        <taxon>Methylorubrum</taxon>
    </lineage>
</organism>
<dbReference type="EMBL" id="AP014809">
    <property type="protein sequence ID" value="BAU90798.1"/>
    <property type="molecule type" value="Genomic_DNA"/>
</dbReference>
<evidence type="ECO:0000256" key="2">
    <source>
        <dbReference type="ARBA" id="ARBA00023315"/>
    </source>
</evidence>
<proteinExistence type="predicted"/>
<feature type="domain" description="N-acetyltransferase" evidence="3">
    <location>
        <begin position="6"/>
        <end position="168"/>
    </location>
</feature>
<evidence type="ECO:0000313" key="5">
    <source>
        <dbReference type="Proteomes" id="UP000218288"/>
    </source>
</evidence>
<dbReference type="InterPro" id="IPR016181">
    <property type="entry name" value="Acyl_CoA_acyltransferase"/>
</dbReference>
<dbReference type="InterPro" id="IPR000182">
    <property type="entry name" value="GNAT_dom"/>
</dbReference>
<dbReference type="InterPro" id="IPR050832">
    <property type="entry name" value="Bact_Acetyltransf"/>
</dbReference>
<evidence type="ECO:0000313" key="4">
    <source>
        <dbReference type="EMBL" id="BAU90798.1"/>
    </source>
</evidence>
<dbReference type="Gene3D" id="3.40.630.30">
    <property type="match status" value="1"/>
</dbReference>
<dbReference type="CDD" id="cd04301">
    <property type="entry name" value="NAT_SF"/>
    <property type="match status" value="1"/>
</dbReference>
<dbReference type="Proteomes" id="UP000218288">
    <property type="component" value="Chromosome"/>
</dbReference>
<dbReference type="RefSeq" id="WP_096485081.1">
    <property type="nucleotide sequence ID" value="NZ_AP014809.1"/>
</dbReference>
<evidence type="ECO:0000259" key="3">
    <source>
        <dbReference type="PROSITE" id="PS51186"/>
    </source>
</evidence>
<dbReference type="PANTHER" id="PTHR43877">
    <property type="entry name" value="AMINOALKYLPHOSPHONATE N-ACETYLTRANSFERASE-RELATED-RELATED"/>
    <property type="match status" value="1"/>
</dbReference>
<dbReference type="GO" id="GO:0016747">
    <property type="term" value="F:acyltransferase activity, transferring groups other than amino-acyl groups"/>
    <property type="evidence" value="ECO:0007669"/>
    <property type="project" value="InterPro"/>
</dbReference>
<protein>
    <submittedName>
        <fullName evidence="4">N-acetyltransferase GCN5</fullName>
    </submittedName>
</protein>
<dbReference type="OrthoDB" id="9799154at2"/>
<dbReference type="SUPFAM" id="SSF55729">
    <property type="entry name" value="Acyl-CoA N-acyltransferases (Nat)"/>
    <property type="match status" value="1"/>
</dbReference>
<gene>
    <name evidence="4" type="ORF">MPPM_2193</name>
</gene>
<name>A0A169QZC4_9HYPH</name>
<dbReference type="Pfam" id="PF00583">
    <property type="entry name" value="Acetyltransf_1"/>
    <property type="match status" value="1"/>
</dbReference>
<keyword evidence="2" id="KW-0012">Acyltransferase</keyword>
<sequence>MTTNTVSLRRARAADATGLSAVFDAAWREAYQGIIPGIALERFLARRGPETWRGMIGGGRGLAVIAFGDQIAGYAAYGRVRDRAMRTDGEIDELYIAPEFQGLGLGTRLFRAVRNDLIDRGLTRIGVWALADNPRARSFYEGLGGVAGPESVERVSGIRLPKIGYLFT</sequence>
<keyword evidence="1 4" id="KW-0808">Transferase</keyword>
<reference evidence="4 5" key="1">
    <citation type="journal article" date="2016" name="Genome Announc.">
        <title>Complete Genome Sequence of Methylobacterium populi P-1M, Isolated from Pink-Pigmented Household Biofilm.</title>
        <authorList>
            <person name="Morohoshi T."/>
            <person name="Ikeda T."/>
        </authorList>
    </citation>
    <scope>NUCLEOTIDE SEQUENCE [LARGE SCALE GENOMIC DNA]</scope>
    <source>
        <strain evidence="4 5">P-1M</strain>
    </source>
</reference>
<dbReference type="PROSITE" id="PS51186">
    <property type="entry name" value="GNAT"/>
    <property type="match status" value="1"/>
</dbReference>
<accession>A0A169QZC4</accession>
<dbReference type="AlphaFoldDB" id="A0A169QZC4"/>
<evidence type="ECO:0000256" key="1">
    <source>
        <dbReference type="ARBA" id="ARBA00022679"/>
    </source>
</evidence>